<evidence type="ECO:0000313" key="3">
    <source>
        <dbReference type="EMBL" id="HEN16484.1"/>
    </source>
</evidence>
<name>A0A7C2JZF1_9PLAN</name>
<proteinExistence type="predicted"/>
<keyword evidence="1" id="KW-0812">Transmembrane</keyword>
<sequence length="89" mass="9578">MVGATCLLMHTSSAMACPMCKMALETDDPQPRAYMTSILFMLGAITTVFAAVAGLLVYVSRREQQALLDAGYEHVFHNAVTAPQPESQG</sequence>
<accession>A0A7C2JZF1</accession>
<evidence type="ECO:0000256" key="2">
    <source>
        <dbReference type="SAM" id="SignalP"/>
    </source>
</evidence>
<protein>
    <submittedName>
        <fullName evidence="3">Uncharacterized protein</fullName>
    </submittedName>
</protein>
<reference evidence="3" key="1">
    <citation type="journal article" date="2020" name="mSystems">
        <title>Genome- and Community-Level Interaction Insights into Carbon Utilization and Element Cycling Functions of Hydrothermarchaeota in Hydrothermal Sediment.</title>
        <authorList>
            <person name="Zhou Z."/>
            <person name="Liu Y."/>
            <person name="Xu W."/>
            <person name="Pan J."/>
            <person name="Luo Z.H."/>
            <person name="Li M."/>
        </authorList>
    </citation>
    <scope>NUCLEOTIDE SEQUENCE [LARGE SCALE GENOMIC DNA]</scope>
    <source>
        <strain evidence="3">SpSt-339</strain>
    </source>
</reference>
<feature type="transmembrane region" description="Helical" evidence="1">
    <location>
        <begin position="38"/>
        <end position="59"/>
    </location>
</feature>
<evidence type="ECO:0000256" key="1">
    <source>
        <dbReference type="SAM" id="Phobius"/>
    </source>
</evidence>
<keyword evidence="2" id="KW-0732">Signal</keyword>
<keyword evidence="1" id="KW-1133">Transmembrane helix</keyword>
<dbReference type="EMBL" id="DSOK01000373">
    <property type="protein sequence ID" value="HEN16484.1"/>
    <property type="molecule type" value="Genomic_DNA"/>
</dbReference>
<feature type="signal peptide" evidence="2">
    <location>
        <begin position="1"/>
        <end position="16"/>
    </location>
</feature>
<dbReference type="AlphaFoldDB" id="A0A7C2JZF1"/>
<comment type="caution">
    <text evidence="3">The sequence shown here is derived from an EMBL/GenBank/DDBJ whole genome shotgun (WGS) entry which is preliminary data.</text>
</comment>
<keyword evidence="1" id="KW-0472">Membrane</keyword>
<feature type="chain" id="PRO_5027944169" evidence="2">
    <location>
        <begin position="17"/>
        <end position="89"/>
    </location>
</feature>
<organism evidence="3">
    <name type="scientific">Schlesneria paludicola</name>
    <dbReference type="NCBI Taxonomy" id="360056"/>
    <lineage>
        <taxon>Bacteria</taxon>
        <taxon>Pseudomonadati</taxon>
        <taxon>Planctomycetota</taxon>
        <taxon>Planctomycetia</taxon>
        <taxon>Planctomycetales</taxon>
        <taxon>Planctomycetaceae</taxon>
        <taxon>Schlesneria</taxon>
    </lineage>
</organism>
<gene>
    <name evidence="3" type="ORF">ENQ76_13565</name>
</gene>